<dbReference type="RefSeq" id="XP_040732395.1">
    <property type="nucleotide sequence ID" value="XM_040876197.1"/>
</dbReference>
<protein>
    <recommendedName>
        <fullName evidence="4">G-patch domain-containing protein</fullName>
    </recommendedName>
</protein>
<feature type="compositionally biased region" description="Basic residues" evidence="1">
    <location>
        <begin position="154"/>
        <end position="164"/>
    </location>
</feature>
<sequence length="309" mass="34902">MDAQAYLMRHGWSGPGNPLNPNRRPGTHSGLGLTRPLLVSRRENKIGIGKTSTKDPTNQWWLRGFEEALRGVGTDGTASPNTAVGGLAREENTLTRNGSQLYKFFVRGEVIPGTLSDKKKAVVLEVKGEISIKDKVKKEKKRKRDGEEDDESRRLRKEKKRSKKQKTESSGSATPAEQDSDSRKARKKEKKEKKSKKETSSRNDNSASDEVDTAQPTDSKERKRKKKRTEDGDQDIDADRKAEKRKKKKARLSENGEQATPDLSVEDKASMKPVEIETKKKKSKSKDKGDKEEREMKDKEKKKRKDKAG</sequence>
<name>A0A364KWH4_TALAM</name>
<proteinExistence type="predicted"/>
<reference evidence="2 3" key="1">
    <citation type="journal article" date="2017" name="Biotechnol. Biofuels">
        <title>Differential beta-glucosidase expression as a function of carbon source availability in Talaromyces amestolkiae: a genomic and proteomic approach.</title>
        <authorList>
            <person name="de Eugenio L.I."/>
            <person name="Mendez-Liter J.A."/>
            <person name="Nieto-Dominguez M."/>
            <person name="Alonso L."/>
            <person name="Gil-Munoz J."/>
            <person name="Barriuso J."/>
            <person name="Prieto A."/>
            <person name="Martinez M.J."/>
        </authorList>
    </citation>
    <scope>NUCLEOTIDE SEQUENCE [LARGE SCALE GENOMIC DNA]</scope>
    <source>
        <strain evidence="2 3">CIB</strain>
    </source>
</reference>
<feature type="region of interest" description="Disordered" evidence="1">
    <location>
        <begin position="1"/>
        <end position="36"/>
    </location>
</feature>
<dbReference type="GeneID" id="63793107"/>
<accession>A0A364KWH4</accession>
<feature type="region of interest" description="Disordered" evidence="1">
    <location>
        <begin position="133"/>
        <end position="309"/>
    </location>
</feature>
<dbReference type="STRING" id="1196081.A0A364KWH4"/>
<dbReference type="EMBL" id="MIKG01000006">
    <property type="protein sequence ID" value="RAO67879.1"/>
    <property type="molecule type" value="Genomic_DNA"/>
</dbReference>
<evidence type="ECO:0000313" key="2">
    <source>
        <dbReference type="EMBL" id="RAO67879.1"/>
    </source>
</evidence>
<comment type="caution">
    <text evidence="2">The sequence shown here is derived from an EMBL/GenBank/DDBJ whole genome shotgun (WGS) entry which is preliminary data.</text>
</comment>
<feature type="compositionally biased region" description="Basic residues" evidence="1">
    <location>
        <begin position="184"/>
        <end position="194"/>
    </location>
</feature>
<dbReference type="Proteomes" id="UP000249363">
    <property type="component" value="Unassembled WGS sequence"/>
</dbReference>
<feature type="compositionally biased region" description="Low complexity" evidence="1">
    <location>
        <begin position="15"/>
        <end position="24"/>
    </location>
</feature>
<dbReference type="AlphaFoldDB" id="A0A364KWH4"/>
<dbReference type="OrthoDB" id="3366546at2759"/>
<gene>
    <name evidence="2" type="ORF">BHQ10_003891</name>
</gene>
<organism evidence="2 3">
    <name type="scientific">Talaromyces amestolkiae</name>
    <dbReference type="NCBI Taxonomy" id="1196081"/>
    <lineage>
        <taxon>Eukaryota</taxon>
        <taxon>Fungi</taxon>
        <taxon>Dikarya</taxon>
        <taxon>Ascomycota</taxon>
        <taxon>Pezizomycotina</taxon>
        <taxon>Eurotiomycetes</taxon>
        <taxon>Eurotiomycetidae</taxon>
        <taxon>Eurotiales</taxon>
        <taxon>Trichocomaceae</taxon>
        <taxon>Talaromyces</taxon>
        <taxon>Talaromyces sect. Talaromyces</taxon>
    </lineage>
</organism>
<evidence type="ECO:0000313" key="3">
    <source>
        <dbReference type="Proteomes" id="UP000249363"/>
    </source>
</evidence>
<feature type="region of interest" description="Disordered" evidence="1">
    <location>
        <begin position="72"/>
        <end position="91"/>
    </location>
</feature>
<feature type="compositionally biased region" description="Basic and acidic residues" evidence="1">
    <location>
        <begin position="286"/>
        <end position="299"/>
    </location>
</feature>
<evidence type="ECO:0000256" key="1">
    <source>
        <dbReference type="SAM" id="MobiDB-lite"/>
    </source>
</evidence>
<evidence type="ECO:0008006" key="4">
    <source>
        <dbReference type="Google" id="ProtNLM"/>
    </source>
</evidence>
<keyword evidence="3" id="KW-1185">Reference proteome</keyword>
<feature type="compositionally biased region" description="Basic and acidic residues" evidence="1">
    <location>
        <begin position="265"/>
        <end position="278"/>
    </location>
</feature>
<feature type="compositionally biased region" description="Basic residues" evidence="1">
    <location>
        <begin position="300"/>
        <end position="309"/>
    </location>
</feature>